<accession>A0A1L5BKA8</accession>
<organism evidence="1 2">
    <name type="scientific">Sphingobium indicum (strain DSM 16412 / CCM 7286 / MTCC 6364 / B90A)</name>
    <dbReference type="NCBI Taxonomy" id="861109"/>
    <lineage>
        <taxon>Bacteria</taxon>
        <taxon>Pseudomonadati</taxon>
        <taxon>Pseudomonadota</taxon>
        <taxon>Alphaproteobacteria</taxon>
        <taxon>Sphingomonadales</taxon>
        <taxon>Sphingomonadaceae</taxon>
        <taxon>Sphingobium</taxon>
    </lineage>
</organism>
<evidence type="ECO:0000313" key="1">
    <source>
        <dbReference type="EMBL" id="APL93330.1"/>
    </source>
</evidence>
<dbReference type="AlphaFoldDB" id="A0A1L5BKA8"/>
<sequence length="122" mass="13071">MNVAQRRLKSAIEVCQQAGAADRSLDVQIALAVFPGLGELAAIDQGVWRQEDGTHVRALRYSASRSAAITLVPPGCWLETGKAAVHVYGRSGEWIGIHRIEAIAICIAALRARAAEKDPLSI</sequence>
<reference evidence="1 2" key="1">
    <citation type="journal article" date="2012" name="J. Bacteriol.">
        <title>Genome sequence of Sphingobium indicum B90A, a hexachlorocyclohexane-degrading bacterium.</title>
        <authorList>
            <person name="Anand S."/>
            <person name="Sangwan N."/>
            <person name="Lata P."/>
            <person name="Kaur J."/>
            <person name="Dua A."/>
            <person name="Singh A.K."/>
            <person name="Verma M."/>
            <person name="Kaur J."/>
            <person name="Khurana J.P."/>
            <person name="Khurana P."/>
            <person name="Mathur S."/>
            <person name="Lal R."/>
        </authorList>
    </citation>
    <scope>NUCLEOTIDE SEQUENCE [LARGE SCALE GENOMIC DNA]</scope>
    <source>
        <strain evidence="2">DSM 16412 / CCM 7286 / MTCC 6364 / B90A</strain>
    </source>
</reference>
<dbReference type="EMBL" id="CP013070">
    <property type="protein sequence ID" value="APL93330.1"/>
    <property type="molecule type" value="Genomic_DNA"/>
</dbReference>
<name>A0A1L5BKA8_SPHIB</name>
<dbReference type="KEGG" id="sinb:SIDU_01655"/>
<protein>
    <submittedName>
        <fullName evidence="1">Uncharacterized protein</fullName>
    </submittedName>
</protein>
<proteinExistence type="predicted"/>
<gene>
    <name evidence="1" type="ORF">SIDU_01655</name>
</gene>
<dbReference type="RefSeq" id="WP_007683742.1">
    <property type="nucleotide sequence ID" value="NZ_CP013070.1"/>
</dbReference>
<dbReference type="Proteomes" id="UP000004550">
    <property type="component" value="Chromosome"/>
</dbReference>
<evidence type="ECO:0000313" key="2">
    <source>
        <dbReference type="Proteomes" id="UP000004550"/>
    </source>
</evidence>